<evidence type="ECO:0000256" key="1">
    <source>
        <dbReference type="SAM" id="MobiDB-lite"/>
    </source>
</evidence>
<reference evidence="2" key="1">
    <citation type="journal article" date="2022" name="bioRxiv">
        <title>Sequencing and chromosome-scale assembly of the giantPleurodeles waltlgenome.</title>
        <authorList>
            <person name="Brown T."/>
            <person name="Elewa A."/>
            <person name="Iarovenko S."/>
            <person name="Subramanian E."/>
            <person name="Araus A.J."/>
            <person name="Petzold A."/>
            <person name="Susuki M."/>
            <person name="Suzuki K.-i.T."/>
            <person name="Hayashi T."/>
            <person name="Toyoda A."/>
            <person name="Oliveira C."/>
            <person name="Osipova E."/>
            <person name="Leigh N.D."/>
            <person name="Simon A."/>
            <person name="Yun M.H."/>
        </authorList>
    </citation>
    <scope>NUCLEOTIDE SEQUENCE</scope>
    <source>
        <strain evidence="2">20211129_DDA</strain>
        <tissue evidence="2">Liver</tissue>
    </source>
</reference>
<sequence length="135" mass="14794">MSSRRFAGAGCACVRGFARRDAVRAVEKLVTALSKPSLGGAVKTGSARVTPRHAHGGTRSERSDRRIYSTSRNCSAPLWGRDRPKKLPPTSSRLPRHKMAAAKEQETSYSCGPRLRGYEGPMEVRSPTPSIEERK</sequence>
<dbReference type="Proteomes" id="UP001066276">
    <property type="component" value="Chromosome 3_2"/>
</dbReference>
<comment type="caution">
    <text evidence="2">The sequence shown here is derived from an EMBL/GenBank/DDBJ whole genome shotgun (WGS) entry which is preliminary data.</text>
</comment>
<keyword evidence="3" id="KW-1185">Reference proteome</keyword>
<name>A0AAV7TWZ7_PLEWA</name>
<feature type="region of interest" description="Disordered" evidence="1">
    <location>
        <begin position="37"/>
        <end position="135"/>
    </location>
</feature>
<proteinExistence type="predicted"/>
<protein>
    <submittedName>
        <fullName evidence="2">Uncharacterized protein</fullName>
    </submittedName>
</protein>
<evidence type="ECO:0000313" key="3">
    <source>
        <dbReference type="Proteomes" id="UP001066276"/>
    </source>
</evidence>
<dbReference type="EMBL" id="JANPWB010000006">
    <property type="protein sequence ID" value="KAJ1180946.1"/>
    <property type="molecule type" value="Genomic_DNA"/>
</dbReference>
<evidence type="ECO:0000313" key="2">
    <source>
        <dbReference type="EMBL" id="KAJ1180946.1"/>
    </source>
</evidence>
<dbReference type="AlphaFoldDB" id="A0AAV7TWZ7"/>
<feature type="compositionally biased region" description="Basic and acidic residues" evidence="1">
    <location>
        <begin position="58"/>
        <end position="67"/>
    </location>
</feature>
<accession>A0AAV7TWZ7</accession>
<gene>
    <name evidence="2" type="ORF">NDU88_006157</name>
</gene>
<organism evidence="2 3">
    <name type="scientific">Pleurodeles waltl</name>
    <name type="common">Iberian ribbed newt</name>
    <dbReference type="NCBI Taxonomy" id="8319"/>
    <lineage>
        <taxon>Eukaryota</taxon>
        <taxon>Metazoa</taxon>
        <taxon>Chordata</taxon>
        <taxon>Craniata</taxon>
        <taxon>Vertebrata</taxon>
        <taxon>Euteleostomi</taxon>
        <taxon>Amphibia</taxon>
        <taxon>Batrachia</taxon>
        <taxon>Caudata</taxon>
        <taxon>Salamandroidea</taxon>
        <taxon>Salamandridae</taxon>
        <taxon>Pleurodelinae</taxon>
        <taxon>Pleurodeles</taxon>
    </lineage>
</organism>